<keyword evidence="3 5" id="KW-1133">Transmembrane helix</keyword>
<evidence type="ECO:0000256" key="3">
    <source>
        <dbReference type="ARBA" id="ARBA00022989"/>
    </source>
</evidence>
<proteinExistence type="predicted"/>
<evidence type="ECO:0000256" key="4">
    <source>
        <dbReference type="ARBA" id="ARBA00023136"/>
    </source>
</evidence>
<dbReference type="OrthoDB" id="509049at2"/>
<dbReference type="Pfam" id="PF02361">
    <property type="entry name" value="CbiQ"/>
    <property type="match status" value="1"/>
</dbReference>
<dbReference type="PANTHER" id="PTHR33514">
    <property type="entry name" value="PROTEIN ABCI12, CHLOROPLASTIC"/>
    <property type="match status" value="1"/>
</dbReference>
<dbReference type="eggNOG" id="COG0619">
    <property type="taxonomic scope" value="Bacteria"/>
</dbReference>
<keyword evidence="4 5" id="KW-0472">Membrane</keyword>
<evidence type="ECO:0000256" key="1">
    <source>
        <dbReference type="ARBA" id="ARBA00004141"/>
    </source>
</evidence>
<evidence type="ECO:0000313" key="7">
    <source>
        <dbReference type="Proteomes" id="UP000008366"/>
    </source>
</evidence>
<dbReference type="EMBL" id="BAHD01000003">
    <property type="protein sequence ID" value="GAB94165.1"/>
    <property type="molecule type" value="Genomic_DNA"/>
</dbReference>
<reference evidence="6 7" key="1">
    <citation type="submission" date="2012-08" db="EMBL/GenBank/DDBJ databases">
        <title>Whole genome shotgun sequence of Kineosphaera limosa NBRC 100340.</title>
        <authorList>
            <person name="Yoshida I."/>
            <person name="Isaki S."/>
            <person name="Hosoyama A."/>
            <person name="Tsuchikane K."/>
            <person name="Katsumata H."/>
            <person name="Ando Y."/>
            <person name="Ohji S."/>
            <person name="Hamada M."/>
            <person name="Tamura T."/>
            <person name="Yamazoe A."/>
            <person name="Yamazaki S."/>
            <person name="Fujita N."/>
        </authorList>
    </citation>
    <scope>NUCLEOTIDE SEQUENCE [LARGE SCALE GENOMIC DNA]</scope>
    <source>
        <strain evidence="6 7">NBRC 100340</strain>
    </source>
</reference>
<dbReference type="GO" id="GO:0005886">
    <property type="term" value="C:plasma membrane"/>
    <property type="evidence" value="ECO:0007669"/>
    <property type="project" value="UniProtKB-ARBA"/>
</dbReference>
<feature type="transmembrane region" description="Helical" evidence="5">
    <location>
        <begin position="40"/>
        <end position="58"/>
    </location>
</feature>
<keyword evidence="7" id="KW-1185">Reference proteome</keyword>
<evidence type="ECO:0000313" key="6">
    <source>
        <dbReference type="EMBL" id="GAB94165.1"/>
    </source>
</evidence>
<dbReference type="STRING" id="1184609.KILIM_003_00880"/>
<dbReference type="PANTHER" id="PTHR33514:SF13">
    <property type="entry name" value="PROTEIN ABCI12, CHLOROPLASTIC"/>
    <property type="match status" value="1"/>
</dbReference>
<accession>K6W4S8</accession>
<dbReference type="CDD" id="cd16914">
    <property type="entry name" value="EcfT"/>
    <property type="match status" value="1"/>
</dbReference>
<dbReference type="RefSeq" id="WP_006590698.1">
    <property type="nucleotide sequence ID" value="NZ_BAHD01000003.1"/>
</dbReference>
<feature type="transmembrane region" description="Helical" evidence="5">
    <location>
        <begin position="88"/>
        <end position="109"/>
    </location>
</feature>
<feature type="transmembrane region" description="Helical" evidence="5">
    <location>
        <begin position="18"/>
        <end position="34"/>
    </location>
</feature>
<name>K6W4S8_9MICO</name>
<comment type="subcellular location">
    <subcellularLocation>
        <location evidence="1">Membrane</location>
        <topology evidence="1">Multi-pass membrane protein</topology>
    </subcellularLocation>
</comment>
<protein>
    <submittedName>
        <fullName evidence="6">Putative ABC transporter permease protein</fullName>
    </submittedName>
</protein>
<evidence type="ECO:0000256" key="5">
    <source>
        <dbReference type="SAM" id="Phobius"/>
    </source>
</evidence>
<organism evidence="6 7">
    <name type="scientific">Kineosphaera limosa NBRC 100340</name>
    <dbReference type="NCBI Taxonomy" id="1184609"/>
    <lineage>
        <taxon>Bacteria</taxon>
        <taxon>Bacillati</taxon>
        <taxon>Actinomycetota</taxon>
        <taxon>Actinomycetes</taxon>
        <taxon>Micrococcales</taxon>
        <taxon>Dermatophilaceae</taxon>
        <taxon>Kineosphaera</taxon>
    </lineage>
</organism>
<dbReference type="AlphaFoldDB" id="K6W4S8"/>
<dbReference type="Proteomes" id="UP000008366">
    <property type="component" value="Unassembled WGS sequence"/>
</dbReference>
<evidence type="ECO:0000256" key="2">
    <source>
        <dbReference type="ARBA" id="ARBA00022692"/>
    </source>
</evidence>
<sequence length="198" mass="21040">MIGFYVAGDSAVHRARPGLKVALLLALTTVLVVVRTWEVVTGAAVLVALVGLWAGLGLRGLGRLVWPLRWIVLVLTPVQAWLTGWERAYVIVGGLVVAIGAAALVSATTRVADMTDAIMTVLRPLGRLGLDVERVGLVIALSIRSVPVLLDALRTVREARAARGMRLTPDTLLTPLVIRAVRHADRVGDALAARGVDD</sequence>
<gene>
    <name evidence="6" type="ORF">KILIM_003_00880</name>
</gene>
<feature type="transmembrane region" description="Helical" evidence="5">
    <location>
        <begin position="65"/>
        <end position="82"/>
    </location>
</feature>
<comment type="caution">
    <text evidence="6">The sequence shown here is derived from an EMBL/GenBank/DDBJ whole genome shotgun (WGS) entry which is preliminary data.</text>
</comment>
<keyword evidence="2 5" id="KW-0812">Transmembrane</keyword>
<dbReference type="InterPro" id="IPR003339">
    <property type="entry name" value="ABC/ECF_trnsptr_transmembrane"/>
</dbReference>